<dbReference type="InterPro" id="IPR000998">
    <property type="entry name" value="MAM_dom"/>
</dbReference>
<feature type="domain" description="MAM" evidence="11">
    <location>
        <begin position="1"/>
        <end position="85"/>
    </location>
</feature>
<dbReference type="eggNOG" id="KOG1095">
    <property type="taxonomic scope" value="Eukaryota"/>
</dbReference>
<dbReference type="AlphaFoldDB" id="K7GDY5"/>
<dbReference type="Gene3D" id="4.10.400.10">
    <property type="entry name" value="Low-density Lipoprotein Receptor"/>
    <property type="match status" value="3"/>
</dbReference>
<keyword evidence="8" id="KW-0675">Receptor</keyword>
<dbReference type="CDD" id="cd00112">
    <property type="entry name" value="LDLa"/>
    <property type="match status" value="3"/>
</dbReference>
<keyword evidence="7 10" id="KW-1015">Disulfide bond</keyword>
<keyword evidence="5" id="KW-1133">Transmembrane helix</keyword>
<evidence type="ECO:0000259" key="11">
    <source>
        <dbReference type="PROSITE" id="PS50060"/>
    </source>
</evidence>
<dbReference type="InterPro" id="IPR013320">
    <property type="entry name" value="ConA-like_dom_sf"/>
</dbReference>
<evidence type="ECO:0000256" key="10">
    <source>
        <dbReference type="PROSITE-ProRule" id="PRU00124"/>
    </source>
</evidence>
<dbReference type="InterPro" id="IPR002172">
    <property type="entry name" value="LDrepeatLR_classA_rpt"/>
</dbReference>
<comment type="caution">
    <text evidence="10">Lacks conserved residue(s) required for the propagation of feature annotation.</text>
</comment>
<protein>
    <recommendedName>
        <fullName evidence="11">MAM domain-containing protein</fullName>
    </recommendedName>
</protein>
<dbReference type="Gene3D" id="2.60.120.200">
    <property type="match status" value="1"/>
</dbReference>
<comment type="subcellular location">
    <subcellularLocation>
        <location evidence="2">Endomembrane system</location>
    </subcellularLocation>
    <subcellularLocation>
        <location evidence="1">Membrane</location>
        <topology evidence="1">Single-pass membrane protein</topology>
    </subcellularLocation>
</comment>
<evidence type="ECO:0000256" key="8">
    <source>
        <dbReference type="ARBA" id="ARBA00023170"/>
    </source>
</evidence>
<dbReference type="InterPro" id="IPR023415">
    <property type="entry name" value="LDLR_class-A_CS"/>
</dbReference>
<keyword evidence="13" id="KW-1185">Reference proteome</keyword>
<dbReference type="PRINTS" id="PR00261">
    <property type="entry name" value="LDLRECEPTOR"/>
</dbReference>
<dbReference type="GO" id="GO:0043235">
    <property type="term" value="C:receptor complex"/>
    <property type="evidence" value="ECO:0007669"/>
    <property type="project" value="TreeGrafter"/>
</dbReference>
<name>K7GDY5_PELSI</name>
<feature type="disulfide bond" evidence="10">
    <location>
        <begin position="163"/>
        <end position="178"/>
    </location>
</feature>
<dbReference type="SMART" id="SM00192">
    <property type="entry name" value="LDLa"/>
    <property type="match status" value="3"/>
</dbReference>
<reference evidence="12" key="4">
    <citation type="submission" date="2025-09" db="UniProtKB">
        <authorList>
            <consortium name="Ensembl"/>
        </authorList>
    </citation>
    <scope>IDENTIFICATION</scope>
</reference>
<dbReference type="Proteomes" id="UP000007267">
    <property type="component" value="Unassembled WGS sequence"/>
</dbReference>
<evidence type="ECO:0000256" key="6">
    <source>
        <dbReference type="ARBA" id="ARBA00023136"/>
    </source>
</evidence>
<dbReference type="HOGENOM" id="CLU_075211_0_0_1"/>
<organism evidence="12 13">
    <name type="scientific">Pelodiscus sinensis</name>
    <name type="common">Chinese softshell turtle</name>
    <name type="synonym">Trionyx sinensis</name>
    <dbReference type="NCBI Taxonomy" id="13735"/>
    <lineage>
        <taxon>Eukaryota</taxon>
        <taxon>Metazoa</taxon>
        <taxon>Chordata</taxon>
        <taxon>Craniata</taxon>
        <taxon>Vertebrata</taxon>
        <taxon>Euteleostomi</taxon>
        <taxon>Archelosauria</taxon>
        <taxon>Testudinata</taxon>
        <taxon>Testudines</taxon>
        <taxon>Cryptodira</taxon>
        <taxon>Trionychia</taxon>
        <taxon>Trionychidae</taxon>
        <taxon>Pelodiscus</taxon>
    </lineage>
</organism>
<dbReference type="GO" id="GO:0012505">
    <property type="term" value="C:endomembrane system"/>
    <property type="evidence" value="ECO:0007669"/>
    <property type="project" value="UniProtKB-SubCell"/>
</dbReference>
<dbReference type="PANTHER" id="PTHR22722">
    <property type="entry name" value="LOW-DENSITY LIPOPROTEIN RECEPTOR-RELATED PROTEIN 2-RELATED"/>
    <property type="match status" value="1"/>
</dbReference>
<dbReference type="GO" id="GO:0005886">
    <property type="term" value="C:plasma membrane"/>
    <property type="evidence" value="ECO:0007669"/>
    <property type="project" value="TreeGrafter"/>
</dbReference>
<feature type="disulfide bond" evidence="10">
    <location>
        <begin position="116"/>
        <end position="131"/>
    </location>
</feature>
<keyword evidence="6" id="KW-0472">Membrane</keyword>
<evidence type="ECO:0000256" key="2">
    <source>
        <dbReference type="ARBA" id="ARBA00004308"/>
    </source>
</evidence>
<dbReference type="PROSITE" id="PS01209">
    <property type="entry name" value="LDLRA_1"/>
    <property type="match status" value="2"/>
</dbReference>
<dbReference type="EMBL" id="AGCU01060683">
    <property type="status" value="NOT_ANNOTATED_CDS"/>
    <property type="molecule type" value="Genomic_DNA"/>
</dbReference>
<evidence type="ECO:0000256" key="3">
    <source>
        <dbReference type="ARBA" id="ARBA00022692"/>
    </source>
</evidence>
<sequence>VCGVRFWFWLCDSRIGTLKVYTVEEHGMDILMWSSSGNKGSRWTYANVVLSSNSPFRIAFEAEVGGIELTEIALDDISFTLECMDAGTATPQPPTCSTDQFTCVYVRQCVPLAVKCNGVEDCMDGTDEMNCPTEIPTTASPWLCKETEFLCANKGCVPSLLRCDGVSDCQFNEDETDCPTKDCFNGSLFCASTNTCIPVSKRCDGIADCFDFSLDESSCS</sequence>
<reference evidence="13" key="2">
    <citation type="journal article" date="2013" name="Nat. Genet.">
        <title>The draft genomes of soft-shell turtle and green sea turtle yield insights into the development and evolution of the turtle-specific body plan.</title>
        <authorList>
            <person name="Wang Z."/>
            <person name="Pascual-Anaya J."/>
            <person name="Zadissa A."/>
            <person name="Li W."/>
            <person name="Niimura Y."/>
            <person name="Huang Z."/>
            <person name="Li C."/>
            <person name="White S."/>
            <person name="Xiong Z."/>
            <person name="Fang D."/>
            <person name="Wang B."/>
            <person name="Ming Y."/>
            <person name="Chen Y."/>
            <person name="Zheng Y."/>
            <person name="Kuraku S."/>
            <person name="Pignatelli M."/>
            <person name="Herrero J."/>
            <person name="Beal K."/>
            <person name="Nozawa M."/>
            <person name="Li Q."/>
            <person name="Wang J."/>
            <person name="Zhang H."/>
            <person name="Yu L."/>
            <person name="Shigenobu S."/>
            <person name="Wang J."/>
            <person name="Liu J."/>
            <person name="Flicek P."/>
            <person name="Searle S."/>
            <person name="Wang J."/>
            <person name="Kuratani S."/>
            <person name="Yin Y."/>
            <person name="Aken B."/>
            <person name="Zhang G."/>
            <person name="Irie N."/>
        </authorList>
    </citation>
    <scope>NUCLEOTIDE SEQUENCE [LARGE SCALE GENOMIC DNA]</scope>
    <source>
        <strain evidence="13">Daiwa-1</strain>
    </source>
</reference>
<dbReference type="OMA" id="VCNTAND"/>
<dbReference type="Pfam" id="PF00629">
    <property type="entry name" value="MAM"/>
    <property type="match status" value="1"/>
</dbReference>
<dbReference type="InterPro" id="IPR051221">
    <property type="entry name" value="LDLR-related"/>
</dbReference>
<evidence type="ECO:0000256" key="7">
    <source>
        <dbReference type="ARBA" id="ARBA00023157"/>
    </source>
</evidence>
<evidence type="ECO:0000313" key="12">
    <source>
        <dbReference type="Ensembl" id="ENSPSIP00000018496.1"/>
    </source>
</evidence>
<feature type="disulfide bond" evidence="10">
    <location>
        <begin position="151"/>
        <end position="169"/>
    </location>
</feature>
<dbReference type="Pfam" id="PF00057">
    <property type="entry name" value="Ldl_recept_a"/>
    <property type="match status" value="3"/>
</dbReference>
<dbReference type="FunFam" id="4.10.400.10:FF:000045">
    <property type="entry name" value="Low-density lipoprotein receptor-related protein 2"/>
    <property type="match status" value="1"/>
</dbReference>
<reference evidence="12" key="3">
    <citation type="submission" date="2025-08" db="UniProtKB">
        <authorList>
            <consortium name="Ensembl"/>
        </authorList>
    </citation>
    <scope>IDENTIFICATION</scope>
</reference>
<accession>K7GDY5</accession>
<feature type="disulfide bond" evidence="10">
    <location>
        <begin position="144"/>
        <end position="156"/>
    </location>
</feature>
<keyword evidence="3" id="KW-0812">Transmembrane</keyword>
<dbReference type="Ensembl" id="ENSPSIT00000018582.1">
    <property type="protein sequence ID" value="ENSPSIP00000018496.1"/>
    <property type="gene ID" value="ENSPSIG00000016435.1"/>
</dbReference>
<dbReference type="PROSITE" id="PS50068">
    <property type="entry name" value="LDLRA_2"/>
    <property type="match status" value="3"/>
</dbReference>
<dbReference type="InterPro" id="IPR036055">
    <property type="entry name" value="LDL_receptor-like_sf"/>
</dbReference>
<dbReference type="SUPFAM" id="SSF49899">
    <property type="entry name" value="Concanavalin A-like lectins/glucanases"/>
    <property type="match status" value="1"/>
</dbReference>
<reference evidence="13" key="1">
    <citation type="submission" date="2011-10" db="EMBL/GenBank/DDBJ databases">
        <authorList>
            <consortium name="Soft-shell Turtle Genome Consortium"/>
        </authorList>
    </citation>
    <scope>NUCLEOTIDE SEQUENCE [LARGE SCALE GENOMIC DNA]</scope>
    <source>
        <strain evidence="13">Daiwa-1</strain>
    </source>
</reference>
<dbReference type="SUPFAM" id="SSF57424">
    <property type="entry name" value="LDL receptor-like module"/>
    <property type="match status" value="3"/>
</dbReference>
<keyword evidence="9" id="KW-0325">Glycoprotein</keyword>
<dbReference type="EMBL" id="AGCU01060684">
    <property type="status" value="NOT_ANNOTATED_CDS"/>
    <property type="molecule type" value="Genomic_DNA"/>
</dbReference>
<dbReference type="PROSITE" id="PS50060">
    <property type="entry name" value="MAM_2"/>
    <property type="match status" value="1"/>
</dbReference>
<evidence type="ECO:0000256" key="9">
    <source>
        <dbReference type="ARBA" id="ARBA00023180"/>
    </source>
</evidence>
<dbReference type="STRING" id="13735.ENSPSIP00000018496"/>
<proteinExistence type="predicted"/>
<dbReference type="GeneTree" id="ENSGT00940000158809"/>
<keyword evidence="4" id="KW-0677">Repeat</keyword>
<evidence type="ECO:0000256" key="1">
    <source>
        <dbReference type="ARBA" id="ARBA00004167"/>
    </source>
</evidence>
<evidence type="ECO:0000313" key="13">
    <source>
        <dbReference type="Proteomes" id="UP000007267"/>
    </source>
</evidence>
<evidence type="ECO:0000256" key="5">
    <source>
        <dbReference type="ARBA" id="ARBA00022989"/>
    </source>
</evidence>
<evidence type="ECO:0000256" key="4">
    <source>
        <dbReference type="ARBA" id="ARBA00022737"/>
    </source>
</evidence>